<feature type="domain" description="Pre-SET" evidence="9">
    <location>
        <begin position="454"/>
        <end position="512"/>
    </location>
</feature>
<evidence type="ECO:0000313" key="11">
    <source>
        <dbReference type="EMBL" id="KAL3726815.1"/>
    </source>
</evidence>
<evidence type="ECO:0000256" key="7">
    <source>
        <dbReference type="SAM" id="MobiDB-lite"/>
    </source>
</evidence>
<dbReference type="SUPFAM" id="SSF88697">
    <property type="entry name" value="PUA domain-like"/>
    <property type="match status" value="1"/>
</dbReference>
<evidence type="ECO:0000256" key="5">
    <source>
        <dbReference type="ARBA" id="ARBA00023328"/>
    </source>
</evidence>
<dbReference type="InterPro" id="IPR001214">
    <property type="entry name" value="SET_dom"/>
</dbReference>
<dbReference type="Gene3D" id="2.30.280.10">
    <property type="entry name" value="SRA-YDG"/>
    <property type="match status" value="1"/>
</dbReference>
<evidence type="ECO:0000256" key="3">
    <source>
        <dbReference type="ARBA" id="ARBA00022853"/>
    </source>
</evidence>
<reference evidence="11 12" key="1">
    <citation type="submission" date="2024-11" db="EMBL/GenBank/DDBJ databases">
        <title>Chromosome-level genome assembly of Eucalyptus globulus Labill. provides insights into its genome evolution.</title>
        <authorList>
            <person name="Li X."/>
        </authorList>
    </citation>
    <scope>NUCLEOTIDE SEQUENCE [LARGE SCALE GENOMIC DNA]</scope>
    <source>
        <strain evidence="11">CL2024</strain>
        <tissue evidence="11">Fresh tender leaves</tissue>
    </source>
</reference>
<dbReference type="PROSITE" id="PS50280">
    <property type="entry name" value="SET"/>
    <property type="match status" value="1"/>
</dbReference>
<dbReference type="SMART" id="SM00468">
    <property type="entry name" value="PreSET"/>
    <property type="match status" value="1"/>
</dbReference>
<accession>A0ABD3JH74</accession>
<name>A0ABD3JH74_EUCGL</name>
<comment type="subcellular location">
    <subcellularLocation>
        <location evidence="1">Chromosome</location>
        <location evidence="1">Centromere</location>
    </subcellularLocation>
    <subcellularLocation>
        <location evidence="6">Nucleus</location>
    </subcellularLocation>
</comment>
<dbReference type="PANTHER" id="PTHR45660">
    <property type="entry name" value="HISTONE-LYSINE N-METHYLTRANSFERASE SETMAR"/>
    <property type="match status" value="1"/>
</dbReference>
<keyword evidence="3" id="KW-0156">Chromatin regulator</keyword>
<dbReference type="GO" id="GO:0006325">
    <property type="term" value="P:chromatin organization"/>
    <property type="evidence" value="ECO:0007669"/>
    <property type="project" value="UniProtKB-KW"/>
</dbReference>
<dbReference type="Proteomes" id="UP001634007">
    <property type="component" value="Unassembled WGS sequence"/>
</dbReference>
<comment type="caution">
    <text evidence="11">The sequence shown here is derived from an EMBL/GenBank/DDBJ whole genome shotgun (WGS) entry which is preliminary data.</text>
</comment>
<keyword evidence="12" id="KW-1185">Reference proteome</keyword>
<dbReference type="Pfam" id="PF05033">
    <property type="entry name" value="Pre-SET"/>
    <property type="match status" value="1"/>
</dbReference>
<dbReference type="SUPFAM" id="SSF82199">
    <property type="entry name" value="SET domain"/>
    <property type="match status" value="1"/>
</dbReference>
<dbReference type="PROSITE" id="PS51575">
    <property type="entry name" value="SAM_MT43_SUVAR39_2"/>
    <property type="match status" value="1"/>
</dbReference>
<keyword evidence="4 6" id="KW-0539">Nucleus</keyword>
<evidence type="ECO:0000256" key="6">
    <source>
        <dbReference type="PROSITE-ProRule" id="PRU00358"/>
    </source>
</evidence>
<dbReference type="InterPro" id="IPR003105">
    <property type="entry name" value="SRA_YDG"/>
</dbReference>
<proteinExistence type="predicted"/>
<dbReference type="PANTHER" id="PTHR45660:SF3">
    <property type="entry name" value="HISTONE-LYSINE N-METHYLTRANSFERASE FAMILY MEMBER SUVH9"/>
    <property type="match status" value="1"/>
</dbReference>
<dbReference type="InterPro" id="IPR036987">
    <property type="entry name" value="SRA-YDG_sf"/>
</dbReference>
<dbReference type="GO" id="GO:0005634">
    <property type="term" value="C:nucleus"/>
    <property type="evidence" value="ECO:0007669"/>
    <property type="project" value="UniProtKB-SubCell"/>
</dbReference>
<evidence type="ECO:0000256" key="2">
    <source>
        <dbReference type="ARBA" id="ARBA00022454"/>
    </source>
</evidence>
<dbReference type="PROSITE" id="PS50890">
    <property type="entry name" value="PUA"/>
    <property type="match status" value="1"/>
</dbReference>
<dbReference type="SMART" id="SM00466">
    <property type="entry name" value="SRA"/>
    <property type="match status" value="1"/>
</dbReference>
<dbReference type="InterPro" id="IPR025794">
    <property type="entry name" value="H3-K9-MeTrfase_plant"/>
</dbReference>
<feature type="domain" description="YDG" evidence="10">
    <location>
        <begin position="228"/>
        <end position="375"/>
    </location>
</feature>
<gene>
    <name evidence="11" type="ORF">ACJRO7_031678</name>
</gene>
<feature type="region of interest" description="Disordered" evidence="7">
    <location>
        <begin position="136"/>
        <end position="156"/>
    </location>
</feature>
<feature type="compositionally biased region" description="Low complexity" evidence="7">
    <location>
        <begin position="18"/>
        <end position="28"/>
    </location>
</feature>
<dbReference type="FunFam" id="2.30.280.10:FF:000003">
    <property type="entry name" value="Histone-lysine N-methyltransferase, H3 lysine-9 specific SUVH5"/>
    <property type="match status" value="1"/>
</dbReference>
<dbReference type="PROSITE" id="PS50867">
    <property type="entry name" value="PRE_SET"/>
    <property type="match status" value="1"/>
</dbReference>
<dbReference type="Gene3D" id="2.170.270.10">
    <property type="entry name" value="SET domain"/>
    <property type="match status" value="1"/>
</dbReference>
<dbReference type="Pfam" id="PF00856">
    <property type="entry name" value="SET"/>
    <property type="match status" value="1"/>
</dbReference>
<evidence type="ECO:0000259" key="9">
    <source>
        <dbReference type="PROSITE" id="PS50867"/>
    </source>
</evidence>
<feature type="compositionally biased region" description="Polar residues" evidence="7">
    <location>
        <begin position="142"/>
        <end position="156"/>
    </location>
</feature>
<dbReference type="EMBL" id="JBJKBG010000008">
    <property type="protein sequence ID" value="KAL3726815.1"/>
    <property type="molecule type" value="Genomic_DNA"/>
</dbReference>
<dbReference type="InterPro" id="IPR007728">
    <property type="entry name" value="Pre-SET_dom"/>
</dbReference>
<dbReference type="InterPro" id="IPR015947">
    <property type="entry name" value="PUA-like_sf"/>
</dbReference>
<evidence type="ECO:0000256" key="1">
    <source>
        <dbReference type="ARBA" id="ARBA00004584"/>
    </source>
</evidence>
<sequence>MGSLVPFQDLNLLPDPPTATAAAAATATVTPKIEPKLEPLDEPPQTHVQRPPPLQTHELPNPPAPEFFLSSPNAPQTPSPDSSGGGGDQLFSEFHRVSELFRSAFARRYGRGGGDVDVLDPKTRAIVPVKSEEAQVSPFAASPSSGGRRQQLQPRSSELVRVADLSDEDKRYFREEVRQARLIYDSLRVFYMSHEEGVDGRMRRGDLAAASMMRGKGLWVNRDKRIVGPLPGVEIGDVFFYRMELCVVGLHGQPQAGIDYLTASQSSNGEPIATSVIVSGGYEDDEDAGDVIIYSGHGGQDKLNRQCNHQKLEGGNLAMERSMHYGIEVRVIRGIRYGGGATPKIYVYDGLYRILDHWFDIGRSGFGVYKYKLMRIEGQPEMGSAIMRFAQTLRTRPLTVRPKGYLSLDISARKECAPVFLYNDIDSDSTPLHYEYLARTVFPPYLVVQNANGSGCECVLSCGSNCFCASRNGGEFAYDHNGLLTRGKPVIFECGPFCKCPPTCRNRVTQKGLSSKLEIFRSKETNWGVRTLELIQAGAFICEYAGVVLTRDQAQIFSMSGDPLVYPSRFTAKWTKWGDLSKVYPDFACPAYPSIPPLDFAMDVSKMRNVACYISHSSTPNVMVQYVLYDHNNVSFPHVMLFALENIPPLRELSLDYGAADEWTGKPPLLCN</sequence>
<organism evidence="11 12">
    <name type="scientific">Eucalyptus globulus</name>
    <name type="common">Tasmanian blue gum</name>
    <dbReference type="NCBI Taxonomy" id="34317"/>
    <lineage>
        <taxon>Eukaryota</taxon>
        <taxon>Viridiplantae</taxon>
        <taxon>Streptophyta</taxon>
        <taxon>Embryophyta</taxon>
        <taxon>Tracheophyta</taxon>
        <taxon>Spermatophyta</taxon>
        <taxon>Magnoliopsida</taxon>
        <taxon>eudicotyledons</taxon>
        <taxon>Gunneridae</taxon>
        <taxon>Pentapetalae</taxon>
        <taxon>rosids</taxon>
        <taxon>malvids</taxon>
        <taxon>Myrtales</taxon>
        <taxon>Myrtaceae</taxon>
        <taxon>Myrtoideae</taxon>
        <taxon>Eucalypteae</taxon>
        <taxon>Eucalyptus</taxon>
    </lineage>
</organism>
<dbReference type="InterPro" id="IPR046341">
    <property type="entry name" value="SET_dom_sf"/>
</dbReference>
<dbReference type="InterPro" id="IPR051357">
    <property type="entry name" value="H3K9_HMTase_SUVAR3-9"/>
</dbReference>
<feature type="domain" description="SET" evidence="8">
    <location>
        <begin position="515"/>
        <end position="658"/>
    </location>
</feature>
<protein>
    <submittedName>
        <fullName evidence="11">Uncharacterized protein</fullName>
    </submittedName>
</protein>
<keyword evidence="2" id="KW-0158">Chromosome</keyword>
<dbReference type="GO" id="GO:0000775">
    <property type="term" value="C:chromosome, centromeric region"/>
    <property type="evidence" value="ECO:0007669"/>
    <property type="project" value="UniProtKB-SubCell"/>
</dbReference>
<evidence type="ECO:0000259" key="10">
    <source>
        <dbReference type="PROSITE" id="PS51015"/>
    </source>
</evidence>
<evidence type="ECO:0000256" key="4">
    <source>
        <dbReference type="ARBA" id="ARBA00023242"/>
    </source>
</evidence>
<dbReference type="SMART" id="SM00317">
    <property type="entry name" value="SET"/>
    <property type="match status" value="1"/>
</dbReference>
<dbReference type="Pfam" id="PF02182">
    <property type="entry name" value="SAD_SRA"/>
    <property type="match status" value="1"/>
</dbReference>
<dbReference type="PROSITE" id="PS51015">
    <property type="entry name" value="YDG"/>
    <property type="match status" value="1"/>
</dbReference>
<feature type="compositionally biased region" description="Pro residues" evidence="7">
    <location>
        <begin position="50"/>
        <end position="65"/>
    </location>
</feature>
<evidence type="ECO:0000313" key="12">
    <source>
        <dbReference type="Proteomes" id="UP001634007"/>
    </source>
</evidence>
<evidence type="ECO:0000259" key="8">
    <source>
        <dbReference type="PROSITE" id="PS50280"/>
    </source>
</evidence>
<feature type="region of interest" description="Disordered" evidence="7">
    <location>
        <begin position="1"/>
        <end position="90"/>
    </location>
</feature>
<dbReference type="AlphaFoldDB" id="A0ABD3JH74"/>
<keyword evidence="5" id="KW-0137">Centromere</keyword>